<evidence type="ECO:0000256" key="1">
    <source>
        <dbReference type="ARBA" id="ARBA00023277"/>
    </source>
</evidence>
<dbReference type="PANTHER" id="PTHR12110:SF21">
    <property type="entry name" value="XYLOSE ISOMERASE-LIKE TIM BARREL DOMAIN-CONTAINING PROTEIN"/>
    <property type="match status" value="1"/>
</dbReference>
<feature type="domain" description="Xylose isomerase-like TIM barrel" evidence="2">
    <location>
        <begin position="28"/>
        <end position="248"/>
    </location>
</feature>
<reference evidence="3 4" key="1">
    <citation type="submission" date="2019-11" db="EMBL/GenBank/DDBJ databases">
        <authorList>
            <person name="Criscuolo A."/>
        </authorList>
    </citation>
    <scope>NUCLEOTIDE SEQUENCE [LARGE SCALE GENOMIC DNA]</scope>
    <source>
        <strain evidence="3">CIP111667</strain>
    </source>
</reference>
<evidence type="ECO:0000313" key="4">
    <source>
        <dbReference type="Proteomes" id="UP000419743"/>
    </source>
</evidence>
<dbReference type="AlphaFoldDB" id="A0A7M4DLJ5"/>
<dbReference type="SUPFAM" id="SSF51658">
    <property type="entry name" value="Xylose isomerase-like"/>
    <property type="match status" value="1"/>
</dbReference>
<accession>A0A7M4DLJ5</accession>
<keyword evidence="3" id="KW-0413">Isomerase</keyword>
<dbReference type="InterPro" id="IPR036237">
    <property type="entry name" value="Xyl_isomerase-like_sf"/>
</dbReference>
<dbReference type="InterPro" id="IPR050312">
    <property type="entry name" value="IolE/XylAMocC-like"/>
</dbReference>
<evidence type="ECO:0000259" key="2">
    <source>
        <dbReference type="Pfam" id="PF01261"/>
    </source>
</evidence>
<dbReference type="Proteomes" id="UP000419743">
    <property type="component" value="Unassembled WGS sequence"/>
</dbReference>
<dbReference type="InterPro" id="IPR013022">
    <property type="entry name" value="Xyl_isomerase-like_TIM-brl"/>
</dbReference>
<name>A0A7M4DLJ5_9MICO</name>
<dbReference type="Pfam" id="PF01261">
    <property type="entry name" value="AP_endonuc_2"/>
    <property type="match status" value="1"/>
</dbReference>
<evidence type="ECO:0000313" key="3">
    <source>
        <dbReference type="EMBL" id="VZO38155.1"/>
    </source>
</evidence>
<comment type="caution">
    <text evidence="3">The sequence shown here is derived from an EMBL/GenBank/DDBJ whole genome shotgun (WGS) entry which is preliminary data.</text>
</comment>
<dbReference type="RefSeq" id="WP_156741727.1">
    <property type="nucleotide sequence ID" value="NZ_CACRYJ010000045.1"/>
</dbReference>
<protein>
    <submittedName>
        <fullName evidence="3">Xylose isomerase-like TIM barrel</fullName>
    </submittedName>
</protein>
<dbReference type="PANTHER" id="PTHR12110">
    <property type="entry name" value="HYDROXYPYRUVATE ISOMERASE"/>
    <property type="match status" value="1"/>
</dbReference>
<dbReference type="GO" id="GO:0016853">
    <property type="term" value="F:isomerase activity"/>
    <property type="evidence" value="ECO:0007669"/>
    <property type="project" value="UniProtKB-KW"/>
</dbReference>
<sequence>MRPTTDDVTWSVFTKPWSAMPPGPLGELVAGLGFAGAEVPVRPGCYLDPDNVGERLADFVRSLAEYGVKVTSVAADPVEPVLAACAEAGVSMVRTMAPVDQDYRAGVGRLHREWATAVPWCDRYGVTVVVQQHHGTYVESTLGILQLIEDLPGFKLAWDAAHDALTGVDPVRSLELAGPRLGQVNLKNARYRRVPDPVSGAPRYRPWFGPAESGMADWSRVLAWLHATGWSDPICLHPEYTDAATTERHAELARADLDIAQSLWPA</sequence>
<dbReference type="EMBL" id="CACRYJ010000045">
    <property type="protein sequence ID" value="VZO38155.1"/>
    <property type="molecule type" value="Genomic_DNA"/>
</dbReference>
<keyword evidence="4" id="KW-1185">Reference proteome</keyword>
<dbReference type="Gene3D" id="3.20.20.150">
    <property type="entry name" value="Divalent-metal-dependent TIM barrel enzymes"/>
    <property type="match status" value="1"/>
</dbReference>
<organism evidence="3 4">
    <name type="scientific">Occultella aeris</name>
    <dbReference type="NCBI Taxonomy" id="2761496"/>
    <lineage>
        <taxon>Bacteria</taxon>
        <taxon>Bacillati</taxon>
        <taxon>Actinomycetota</taxon>
        <taxon>Actinomycetes</taxon>
        <taxon>Micrococcales</taxon>
        <taxon>Ruaniaceae</taxon>
        <taxon>Occultella</taxon>
    </lineage>
</organism>
<keyword evidence="1" id="KW-0119">Carbohydrate metabolism</keyword>
<gene>
    <name evidence="3" type="ORF">HALOF300_03012</name>
</gene>
<proteinExistence type="predicted"/>